<dbReference type="AlphaFoldDB" id="A0A172YA77"/>
<dbReference type="InterPro" id="IPR013762">
    <property type="entry name" value="Integrase-like_cat_sf"/>
</dbReference>
<dbReference type="InterPro" id="IPR011010">
    <property type="entry name" value="DNA_brk_join_enz"/>
</dbReference>
<evidence type="ECO:0000313" key="3">
    <source>
        <dbReference type="Proteomes" id="UP000077875"/>
    </source>
</evidence>
<accession>A0A172YA77</accession>
<keyword evidence="3" id="KW-1185">Reference proteome</keyword>
<dbReference type="Proteomes" id="UP000077875">
    <property type="component" value="Chromosome"/>
</dbReference>
<protein>
    <submittedName>
        <fullName evidence="2">Integrase</fullName>
    </submittedName>
</protein>
<reference evidence="2 3" key="1">
    <citation type="submission" date="2016-04" db="EMBL/GenBank/DDBJ databases">
        <title>Complete Genome Sequence of Halotalea alkalilenta IHB B 13600.</title>
        <authorList>
            <person name="Swarnkar M.K."/>
            <person name="Sharma A."/>
            <person name="Kaushal K."/>
            <person name="Soni R."/>
            <person name="Rana S."/>
            <person name="Singh A.K."/>
            <person name="Gulati A."/>
        </authorList>
    </citation>
    <scope>NUCLEOTIDE SEQUENCE [LARGE SCALE GENOMIC DNA]</scope>
    <source>
        <strain evidence="2 3">IHB B 13600</strain>
    </source>
</reference>
<gene>
    <name evidence="2" type="ORF">A5892_00380</name>
</gene>
<keyword evidence="1" id="KW-0233">DNA recombination</keyword>
<dbReference type="KEGG" id="haa:A5892_00380"/>
<evidence type="ECO:0000256" key="1">
    <source>
        <dbReference type="ARBA" id="ARBA00023172"/>
    </source>
</evidence>
<name>A0A172YA77_9GAMM</name>
<dbReference type="GO" id="GO:0015074">
    <property type="term" value="P:DNA integration"/>
    <property type="evidence" value="ECO:0007669"/>
    <property type="project" value="InterPro"/>
</dbReference>
<sequence>MHLRGIEVVTLTDANTLPEGLKTNRRKGSRDNIVAWTPRLQAAWDAAVQRRANIWEKRGRAVPLNPARRPLIISRNGDALQKSSFDSAWQRFIHNAMEDGAIDIEDRFGLHDLKRRGITDTEGNRHDKQDAAGHRSPAMMDVYDLSLPIVPTSETRK</sequence>
<dbReference type="GO" id="GO:0003677">
    <property type="term" value="F:DNA binding"/>
    <property type="evidence" value="ECO:0007669"/>
    <property type="project" value="InterPro"/>
</dbReference>
<dbReference type="STRING" id="376489.A5892_00380"/>
<dbReference type="SUPFAM" id="SSF56349">
    <property type="entry name" value="DNA breaking-rejoining enzymes"/>
    <property type="match status" value="1"/>
</dbReference>
<dbReference type="GO" id="GO:0006310">
    <property type="term" value="P:DNA recombination"/>
    <property type="evidence" value="ECO:0007669"/>
    <property type="project" value="UniProtKB-KW"/>
</dbReference>
<dbReference type="EMBL" id="CP015243">
    <property type="protein sequence ID" value="ANF56114.1"/>
    <property type="molecule type" value="Genomic_DNA"/>
</dbReference>
<organism evidence="2 3">
    <name type="scientific">Halotalea alkalilenta</name>
    <dbReference type="NCBI Taxonomy" id="376489"/>
    <lineage>
        <taxon>Bacteria</taxon>
        <taxon>Pseudomonadati</taxon>
        <taxon>Pseudomonadota</taxon>
        <taxon>Gammaproteobacteria</taxon>
        <taxon>Oceanospirillales</taxon>
        <taxon>Halomonadaceae</taxon>
        <taxon>Halotalea</taxon>
    </lineage>
</organism>
<evidence type="ECO:0000313" key="2">
    <source>
        <dbReference type="EMBL" id="ANF56114.1"/>
    </source>
</evidence>
<proteinExistence type="predicted"/>
<dbReference type="Gene3D" id="1.10.443.10">
    <property type="entry name" value="Intergrase catalytic core"/>
    <property type="match status" value="1"/>
</dbReference>